<comment type="caution">
    <text evidence="3">The sequence shown here is derived from an EMBL/GenBank/DDBJ whole genome shotgun (WGS) entry which is preliminary data.</text>
</comment>
<accession>A0A080YXE6</accession>
<evidence type="ECO:0000256" key="1">
    <source>
        <dbReference type="SAM" id="MobiDB-lite"/>
    </source>
</evidence>
<organism evidence="3 4">
    <name type="scientific">Phytophthora nicotianae P1976</name>
    <dbReference type="NCBI Taxonomy" id="1317066"/>
    <lineage>
        <taxon>Eukaryota</taxon>
        <taxon>Sar</taxon>
        <taxon>Stramenopiles</taxon>
        <taxon>Oomycota</taxon>
        <taxon>Peronosporomycetes</taxon>
        <taxon>Peronosporales</taxon>
        <taxon>Peronosporaceae</taxon>
        <taxon>Phytophthora</taxon>
    </lineage>
</organism>
<dbReference type="Pfam" id="PF25273">
    <property type="entry name" value="DUF7869"/>
    <property type="match status" value="1"/>
</dbReference>
<feature type="region of interest" description="Disordered" evidence="1">
    <location>
        <begin position="1"/>
        <end position="30"/>
    </location>
</feature>
<reference evidence="3 4" key="1">
    <citation type="submission" date="2013-11" db="EMBL/GenBank/DDBJ databases">
        <title>The Genome Sequence of Phytophthora parasitica P1976.</title>
        <authorList>
            <consortium name="The Broad Institute Genomics Platform"/>
            <person name="Russ C."/>
            <person name="Tyler B."/>
            <person name="Panabieres F."/>
            <person name="Shan W."/>
            <person name="Tripathy S."/>
            <person name="Grunwald N."/>
            <person name="Machado M."/>
            <person name="Johnson C.S."/>
            <person name="Walker B."/>
            <person name="Young S."/>
            <person name="Zeng Q."/>
            <person name="Gargeya S."/>
            <person name="Fitzgerald M."/>
            <person name="Haas B."/>
            <person name="Abouelleil A."/>
            <person name="Allen A.W."/>
            <person name="Alvarado L."/>
            <person name="Arachchi H.M."/>
            <person name="Berlin A.M."/>
            <person name="Chapman S.B."/>
            <person name="Gainer-Dewar J."/>
            <person name="Goldberg J."/>
            <person name="Griggs A."/>
            <person name="Gujja S."/>
            <person name="Hansen M."/>
            <person name="Howarth C."/>
            <person name="Imamovic A."/>
            <person name="Ireland A."/>
            <person name="Larimer J."/>
            <person name="McCowan C."/>
            <person name="Murphy C."/>
            <person name="Pearson M."/>
            <person name="Poon T.W."/>
            <person name="Priest M."/>
            <person name="Roberts A."/>
            <person name="Saif S."/>
            <person name="Shea T."/>
            <person name="Sisk P."/>
            <person name="Sykes S."/>
            <person name="Wortman J."/>
            <person name="Nusbaum C."/>
            <person name="Birren B."/>
        </authorList>
    </citation>
    <scope>NUCLEOTIDE SEQUENCE [LARGE SCALE GENOMIC DNA]</scope>
    <source>
        <strain evidence="3 4">P1976</strain>
    </source>
</reference>
<dbReference type="EMBL" id="ANJA01004432">
    <property type="protein sequence ID" value="ETO59057.1"/>
    <property type="molecule type" value="Genomic_DNA"/>
</dbReference>
<protein>
    <recommendedName>
        <fullName evidence="2">DUF7869 domain-containing protein</fullName>
    </recommendedName>
</protein>
<gene>
    <name evidence="3" type="ORF">F444_22565</name>
</gene>
<feature type="non-terminal residue" evidence="3">
    <location>
        <position position="97"/>
    </location>
</feature>
<dbReference type="PANTHER" id="PTHR34415">
    <property type="entry name" value="INTEGRASE CATALYTIC DOMAIN-CONTAINING PROTEIN"/>
    <property type="match status" value="1"/>
</dbReference>
<dbReference type="Proteomes" id="UP000028582">
    <property type="component" value="Unassembled WGS sequence"/>
</dbReference>
<dbReference type="PANTHER" id="PTHR34415:SF1">
    <property type="entry name" value="INTEGRASE CATALYTIC DOMAIN-CONTAINING PROTEIN"/>
    <property type="match status" value="1"/>
</dbReference>
<evidence type="ECO:0000313" key="4">
    <source>
        <dbReference type="Proteomes" id="UP000028582"/>
    </source>
</evidence>
<dbReference type="OrthoDB" id="121955at2759"/>
<evidence type="ECO:0000313" key="3">
    <source>
        <dbReference type="EMBL" id="ETO59057.1"/>
    </source>
</evidence>
<proteinExistence type="predicted"/>
<name>A0A080YXE6_PHYNI</name>
<dbReference type="InterPro" id="IPR057191">
    <property type="entry name" value="DUF7869"/>
</dbReference>
<sequence>MLRHLSPPTPPSGELPTPDETSASAPSSSAELCDIVPKKHLVVYADNCSGQNKNNHVIRFFLAQVQYGTFERVDYKFFVKGHTKNSCDRGFGHIRKR</sequence>
<evidence type="ECO:0000259" key="2">
    <source>
        <dbReference type="Pfam" id="PF25273"/>
    </source>
</evidence>
<feature type="compositionally biased region" description="Low complexity" evidence="1">
    <location>
        <begin position="14"/>
        <end position="30"/>
    </location>
</feature>
<feature type="domain" description="DUF7869" evidence="2">
    <location>
        <begin position="39"/>
        <end position="96"/>
    </location>
</feature>
<dbReference type="AlphaFoldDB" id="A0A080YXE6"/>